<reference evidence="1 2" key="1">
    <citation type="submission" date="2018-12" db="EMBL/GenBank/DDBJ databases">
        <authorList>
            <consortium name="Pathogen Informatics"/>
        </authorList>
    </citation>
    <scope>NUCLEOTIDE SEQUENCE [LARGE SCALE GENOMIC DNA]</scope>
    <source>
        <strain evidence="1 2">NCTC11214</strain>
    </source>
</reference>
<sequence length="61" mass="6986">MPRRRPLGAYYPLTDDCQRVGSFCMVGKLLLIPQLTISIEMENSGVLVIEFSGRTLPLFWR</sequence>
<gene>
    <name evidence="1" type="ORF">NCTC11214_01837</name>
</gene>
<proteinExistence type="predicted"/>
<protein>
    <submittedName>
        <fullName evidence="1">Uncharacterized protein</fullName>
    </submittedName>
</protein>
<accession>A0A447KQ24</accession>
<dbReference type="KEGG" id="sof:NCTC11214_01837"/>
<dbReference type="EMBL" id="LR134117">
    <property type="protein sequence ID" value="VDZ55712.1"/>
    <property type="molecule type" value="Genomic_DNA"/>
</dbReference>
<name>A0A447KQ24_SEROD</name>
<dbReference type="AlphaFoldDB" id="A0A447KQ24"/>
<evidence type="ECO:0000313" key="1">
    <source>
        <dbReference type="EMBL" id="VDZ55712.1"/>
    </source>
</evidence>
<dbReference type="Proteomes" id="UP000281391">
    <property type="component" value="Chromosome"/>
</dbReference>
<organism evidence="1 2">
    <name type="scientific">Serratia odorifera</name>
    <dbReference type="NCBI Taxonomy" id="618"/>
    <lineage>
        <taxon>Bacteria</taxon>
        <taxon>Pseudomonadati</taxon>
        <taxon>Pseudomonadota</taxon>
        <taxon>Gammaproteobacteria</taxon>
        <taxon>Enterobacterales</taxon>
        <taxon>Yersiniaceae</taxon>
        <taxon>Serratia</taxon>
    </lineage>
</organism>
<evidence type="ECO:0000313" key="2">
    <source>
        <dbReference type="Proteomes" id="UP000281391"/>
    </source>
</evidence>